<proteinExistence type="predicted"/>
<feature type="compositionally biased region" description="Basic and acidic residues" evidence="1">
    <location>
        <begin position="106"/>
        <end position="115"/>
    </location>
</feature>
<keyword evidence="2" id="KW-1133">Transmembrane helix</keyword>
<dbReference type="AlphaFoldDB" id="A0AAD5UH99"/>
<evidence type="ECO:0000256" key="1">
    <source>
        <dbReference type="SAM" id="MobiDB-lite"/>
    </source>
</evidence>
<evidence type="ECO:0000313" key="4">
    <source>
        <dbReference type="Proteomes" id="UP001210925"/>
    </source>
</evidence>
<accession>A0AAD5UH99</accession>
<protein>
    <submittedName>
        <fullName evidence="3">Uncharacterized protein</fullName>
    </submittedName>
</protein>
<feature type="region of interest" description="Disordered" evidence="1">
    <location>
        <begin position="81"/>
        <end position="132"/>
    </location>
</feature>
<feature type="transmembrane region" description="Helical" evidence="2">
    <location>
        <begin position="147"/>
        <end position="166"/>
    </location>
</feature>
<dbReference type="Proteomes" id="UP001210925">
    <property type="component" value="Unassembled WGS sequence"/>
</dbReference>
<reference evidence="3" key="1">
    <citation type="submission" date="2020-05" db="EMBL/GenBank/DDBJ databases">
        <title>Phylogenomic resolution of chytrid fungi.</title>
        <authorList>
            <person name="Stajich J.E."/>
            <person name="Amses K."/>
            <person name="Simmons R."/>
            <person name="Seto K."/>
            <person name="Myers J."/>
            <person name="Bonds A."/>
            <person name="Quandt C.A."/>
            <person name="Barry K."/>
            <person name="Liu P."/>
            <person name="Grigoriev I."/>
            <person name="Longcore J.E."/>
            <person name="James T.Y."/>
        </authorList>
    </citation>
    <scope>NUCLEOTIDE SEQUENCE</scope>
    <source>
        <strain evidence="3">PLAUS21</strain>
    </source>
</reference>
<evidence type="ECO:0000256" key="2">
    <source>
        <dbReference type="SAM" id="Phobius"/>
    </source>
</evidence>
<keyword evidence="4" id="KW-1185">Reference proteome</keyword>
<keyword evidence="2" id="KW-0472">Membrane</keyword>
<name>A0AAD5UH99_9FUNG</name>
<dbReference type="EMBL" id="JADGKB010000076">
    <property type="protein sequence ID" value="KAJ3254861.1"/>
    <property type="molecule type" value="Genomic_DNA"/>
</dbReference>
<organism evidence="3 4">
    <name type="scientific">Boothiomyces macroporosus</name>
    <dbReference type="NCBI Taxonomy" id="261099"/>
    <lineage>
        <taxon>Eukaryota</taxon>
        <taxon>Fungi</taxon>
        <taxon>Fungi incertae sedis</taxon>
        <taxon>Chytridiomycota</taxon>
        <taxon>Chytridiomycota incertae sedis</taxon>
        <taxon>Chytridiomycetes</taxon>
        <taxon>Rhizophydiales</taxon>
        <taxon>Terramycetaceae</taxon>
        <taxon>Boothiomyces</taxon>
    </lineage>
</organism>
<sequence>MKAIKFYNNQEYYKAREIIESNMVDGFELLSVYVKTMAELKDSSVIDYLESSSLQRDQVEQLIRQYELYCNAVIEEFDDLEEETIDGPQEPKKELIEQEETTSKPTDQESNHMDGEMSSVNNTPVNQPEKHLDNKKAPIYPKVILEFIRDLGVPIGIILSLIFYFLNRNTNGRLGRLISQFEQRVKNTFKMAIAK</sequence>
<comment type="caution">
    <text evidence="3">The sequence shown here is derived from an EMBL/GenBank/DDBJ whole genome shotgun (WGS) entry which is preliminary data.</text>
</comment>
<keyword evidence="2" id="KW-0812">Transmembrane</keyword>
<evidence type="ECO:0000313" key="3">
    <source>
        <dbReference type="EMBL" id="KAJ3254861.1"/>
    </source>
</evidence>
<gene>
    <name evidence="3" type="ORF">HK103_006754</name>
</gene>